<keyword evidence="2" id="KW-1185">Reference proteome</keyword>
<dbReference type="Proteomes" id="UP000192920">
    <property type="component" value="Unassembled WGS sequence"/>
</dbReference>
<evidence type="ECO:0000313" key="2">
    <source>
        <dbReference type="Proteomes" id="UP000192920"/>
    </source>
</evidence>
<dbReference type="RefSeq" id="WP_085275830.1">
    <property type="nucleotide sequence ID" value="NZ_FXAG01000006.1"/>
</dbReference>
<accession>A0A1Y6BJB5</accession>
<gene>
    <name evidence="1" type="ORF">SAMN02745746_01528</name>
</gene>
<reference evidence="2" key="1">
    <citation type="submission" date="2017-04" db="EMBL/GenBank/DDBJ databases">
        <authorList>
            <person name="Varghese N."/>
            <person name="Submissions S."/>
        </authorList>
    </citation>
    <scope>NUCLEOTIDE SEQUENCE [LARGE SCALE GENOMIC DNA]</scope>
    <source>
        <strain evidence="2">DSM 22618</strain>
    </source>
</reference>
<sequence>MKFVNATRKQHFVSQTEQRLNAYSGDKIYEFSILQRGVAKDIRLSEPKSRPIGGNLKIDDLFSFDIEPKAKLRENFEELFQQYENTVSTLTQCLLEKAAAKSSDVVAELVDLFVAKLMNFARNPYCVPKMLNTFPAFKCMRPTDPEQNRLLEKVLTGRKPHQKYICKQLGLSEVQYREWLATLFMLLADFQQGQPNFLGQAVAGLFNSTETSACAMVSTYTTEKVLLSDRAMTSNLENASGSGFDSNLSDSAFVRYVFMDKATVLKGRAHPSYIESMLEFNKTQKPELYLRYEHDNLELLRNYNWHVINQSHERVFCASKTVLL</sequence>
<dbReference type="AlphaFoldDB" id="A0A1Y6BJB5"/>
<dbReference type="EMBL" id="FXAG01000006">
    <property type="protein sequence ID" value="SMF13995.1"/>
    <property type="molecule type" value="Genomic_DNA"/>
</dbReference>
<dbReference type="STRING" id="1123014.SAMN02745746_01528"/>
<name>A0A1Y6BJB5_9NEIS</name>
<protein>
    <recommendedName>
        <fullName evidence="3">DUF4238 domain-containing protein</fullName>
    </recommendedName>
</protein>
<evidence type="ECO:0000313" key="1">
    <source>
        <dbReference type="EMBL" id="SMF13995.1"/>
    </source>
</evidence>
<proteinExistence type="predicted"/>
<evidence type="ECO:0008006" key="3">
    <source>
        <dbReference type="Google" id="ProtNLM"/>
    </source>
</evidence>
<organism evidence="1 2">
    <name type="scientific">Pseudogulbenkiania subflava DSM 22618</name>
    <dbReference type="NCBI Taxonomy" id="1123014"/>
    <lineage>
        <taxon>Bacteria</taxon>
        <taxon>Pseudomonadati</taxon>
        <taxon>Pseudomonadota</taxon>
        <taxon>Betaproteobacteria</taxon>
        <taxon>Neisseriales</taxon>
        <taxon>Chromobacteriaceae</taxon>
        <taxon>Pseudogulbenkiania</taxon>
    </lineage>
</organism>